<dbReference type="InterPro" id="IPR025665">
    <property type="entry name" value="Beta-barrel_OMP_2"/>
</dbReference>
<keyword evidence="1" id="KW-0732">Signal</keyword>
<comment type="caution">
    <text evidence="3">The sequence shown here is derived from an EMBL/GenBank/DDBJ whole genome shotgun (WGS) entry which is preliminary data.</text>
</comment>
<protein>
    <submittedName>
        <fullName evidence="3">PorT family protein</fullName>
    </submittedName>
</protein>
<proteinExistence type="predicted"/>
<evidence type="ECO:0000313" key="3">
    <source>
        <dbReference type="EMBL" id="MDA0177258.1"/>
    </source>
</evidence>
<name>A0ABT4RZK3_9FLAO</name>
<reference evidence="3" key="1">
    <citation type="submission" date="2022-11" db="EMBL/GenBank/DDBJ databases">
        <title>Refractory cell wall polysaccharides provide important carbon source for microbial heterotrophs in the hadal ocean.</title>
        <authorList>
            <person name="Zhu X."/>
        </authorList>
    </citation>
    <scope>NUCLEOTIDE SEQUENCE</scope>
    <source>
        <strain evidence="3">MTRN7</strain>
    </source>
</reference>
<dbReference type="EMBL" id="JAPFGC010000002">
    <property type="protein sequence ID" value="MDA0177258.1"/>
    <property type="molecule type" value="Genomic_DNA"/>
</dbReference>
<evidence type="ECO:0000256" key="1">
    <source>
        <dbReference type="SAM" id="SignalP"/>
    </source>
</evidence>
<gene>
    <name evidence="3" type="ORF">OOZ35_07110</name>
</gene>
<evidence type="ECO:0000259" key="2">
    <source>
        <dbReference type="Pfam" id="PF13568"/>
    </source>
</evidence>
<evidence type="ECO:0000313" key="4">
    <source>
        <dbReference type="Proteomes" id="UP001149142"/>
    </source>
</evidence>
<organism evidence="3 4">
    <name type="scientific">Mesoflavibacter profundi</name>
    <dbReference type="NCBI Taxonomy" id="2708110"/>
    <lineage>
        <taxon>Bacteria</taxon>
        <taxon>Pseudomonadati</taxon>
        <taxon>Bacteroidota</taxon>
        <taxon>Flavobacteriia</taxon>
        <taxon>Flavobacteriales</taxon>
        <taxon>Flavobacteriaceae</taxon>
        <taxon>Mesoflavibacter</taxon>
    </lineage>
</organism>
<keyword evidence="4" id="KW-1185">Reference proteome</keyword>
<dbReference type="RefSeq" id="WP_106688212.1">
    <property type="nucleotide sequence ID" value="NZ_CAXQEU010000121.1"/>
</dbReference>
<dbReference type="Pfam" id="PF13568">
    <property type="entry name" value="OMP_b-brl_2"/>
    <property type="match status" value="1"/>
</dbReference>
<feature type="signal peptide" evidence="1">
    <location>
        <begin position="1"/>
        <end position="20"/>
    </location>
</feature>
<dbReference type="Proteomes" id="UP001149142">
    <property type="component" value="Unassembled WGS sequence"/>
</dbReference>
<feature type="chain" id="PRO_5046822112" evidence="1">
    <location>
        <begin position="21"/>
        <end position="197"/>
    </location>
</feature>
<accession>A0ABT4RZK3</accession>
<sequence>MKNLLLTIALVFGVIFTSNAQDTDTKSKSTAGIKGGYNLAAVSYDGEGETGQRSGFHVGVFGESYLSNVVALQLELLYSQQGYQLENNNSTFTQKLNYINMPLVLKIYPVSNFYLEAGPQLGFAISHKETYDSNFNLFDTEQEFDPNNIDYGANFGAGIKTDSGVSLGVRYHLGLGDIYDDGEPKNRVWQFSVAFGF</sequence>
<feature type="domain" description="Outer membrane protein beta-barrel" evidence="2">
    <location>
        <begin position="20"/>
        <end position="179"/>
    </location>
</feature>